<comment type="caution">
    <text evidence="3">The sequence shown here is derived from an EMBL/GenBank/DDBJ whole genome shotgun (WGS) entry which is preliminary data.</text>
</comment>
<evidence type="ECO:0000313" key="4">
    <source>
        <dbReference type="Proteomes" id="UP000824540"/>
    </source>
</evidence>
<feature type="region of interest" description="Disordered" evidence="1">
    <location>
        <begin position="269"/>
        <end position="310"/>
    </location>
</feature>
<keyword evidence="4" id="KW-1185">Reference proteome</keyword>
<dbReference type="Proteomes" id="UP000824540">
    <property type="component" value="Unassembled WGS sequence"/>
</dbReference>
<protein>
    <recommendedName>
        <fullName evidence="5">Regulator of microtubule dynamics protein 2</fullName>
    </recommendedName>
</protein>
<evidence type="ECO:0000256" key="2">
    <source>
        <dbReference type="SAM" id="Phobius"/>
    </source>
</evidence>
<evidence type="ECO:0000256" key="1">
    <source>
        <dbReference type="SAM" id="MobiDB-lite"/>
    </source>
</evidence>
<sequence>MNKLGKNAWIGLSVGATAGIGVLLFLVFYKNIKRGLCQRFSLPNRSDGLALLKSTDGPSTETVAHVFTVQGALDPGLKQVLSVEQQAQLKSQLDEVLKSVNLLQGEVASLRDGLQVMAVQIIQDVKSGLEDSHKTARRRRLPPSRERNDSVSSSSIYFSASAGAASHYDGESEGGYLIPYMTANNESDYGGETDKEPDKDEEEECNTTVCTLRHQSSDTEAEDEEFPEHGSLCKTEAQPSPPPKNHCEREGPQLCCDSQDTDAFNMLEFLTGSGPASKNPGLSSEDEEEEEGADGTVKDEEGALVSGEKQ</sequence>
<proteinExistence type="predicted"/>
<evidence type="ECO:0008006" key="5">
    <source>
        <dbReference type="Google" id="ProtNLM"/>
    </source>
</evidence>
<accession>A0A8T2NZA8</accession>
<keyword evidence="2" id="KW-0472">Membrane</keyword>
<organism evidence="3 4">
    <name type="scientific">Albula glossodonta</name>
    <name type="common">roundjaw bonefish</name>
    <dbReference type="NCBI Taxonomy" id="121402"/>
    <lineage>
        <taxon>Eukaryota</taxon>
        <taxon>Metazoa</taxon>
        <taxon>Chordata</taxon>
        <taxon>Craniata</taxon>
        <taxon>Vertebrata</taxon>
        <taxon>Euteleostomi</taxon>
        <taxon>Actinopterygii</taxon>
        <taxon>Neopterygii</taxon>
        <taxon>Teleostei</taxon>
        <taxon>Albuliformes</taxon>
        <taxon>Albulidae</taxon>
        <taxon>Albula</taxon>
    </lineage>
</organism>
<dbReference type="EMBL" id="JAFBMS010000019">
    <property type="protein sequence ID" value="KAG9344836.1"/>
    <property type="molecule type" value="Genomic_DNA"/>
</dbReference>
<dbReference type="AlphaFoldDB" id="A0A8T2NZA8"/>
<evidence type="ECO:0000313" key="3">
    <source>
        <dbReference type="EMBL" id="KAG9344836.1"/>
    </source>
</evidence>
<reference evidence="3" key="1">
    <citation type="thesis" date="2021" institute="BYU ScholarsArchive" country="Provo, UT, USA">
        <title>Applications of and Algorithms for Genome Assembly and Genomic Analyses with an Emphasis on Marine Teleosts.</title>
        <authorList>
            <person name="Pickett B.D."/>
        </authorList>
    </citation>
    <scope>NUCLEOTIDE SEQUENCE</scope>
    <source>
        <strain evidence="3">HI-2016</strain>
    </source>
</reference>
<feature type="region of interest" description="Disordered" evidence="1">
    <location>
        <begin position="181"/>
        <end position="253"/>
    </location>
</feature>
<feature type="compositionally biased region" description="Acidic residues" evidence="1">
    <location>
        <begin position="284"/>
        <end position="293"/>
    </location>
</feature>
<gene>
    <name evidence="3" type="ORF">JZ751_010525</name>
</gene>
<feature type="region of interest" description="Disordered" evidence="1">
    <location>
        <begin position="131"/>
        <end position="153"/>
    </location>
</feature>
<feature type="transmembrane region" description="Helical" evidence="2">
    <location>
        <begin position="7"/>
        <end position="29"/>
    </location>
</feature>
<dbReference type="OrthoDB" id="8819197at2759"/>
<keyword evidence="2" id="KW-0812">Transmembrane</keyword>
<keyword evidence="2" id="KW-1133">Transmembrane helix</keyword>
<name>A0A8T2NZA8_9TELE</name>